<dbReference type="InterPro" id="IPR011600">
    <property type="entry name" value="Pept_C14_caspase"/>
</dbReference>
<feature type="domain" description="Caspase family p20" evidence="9">
    <location>
        <begin position="5"/>
        <end position="129"/>
    </location>
</feature>
<keyword evidence="3" id="KW-0053">Apoptosis</keyword>
<dbReference type="SUPFAM" id="SSF52129">
    <property type="entry name" value="Caspase-like"/>
    <property type="match status" value="1"/>
</dbReference>
<gene>
    <name evidence="11" type="primary">LOC106472054</name>
</gene>
<name>A0ABM1TKG6_LIMPO</name>
<reference evidence="11" key="1">
    <citation type="submission" date="2025-08" db="UniProtKB">
        <authorList>
            <consortium name="RefSeq"/>
        </authorList>
    </citation>
    <scope>IDENTIFICATION</scope>
    <source>
        <tissue evidence="11">Muscle</tissue>
    </source>
</reference>
<dbReference type="PANTHER" id="PTHR47901">
    <property type="entry name" value="CASPASE RECRUITMENT DOMAIN-CONTAINING PROTEIN 18"/>
    <property type="match status" value="1"/>
</dbReference>
<dbReference type="Gene3D" id="3.40.50.1460">
    <property type="match status" value="1"/>
</dbReference>
<evidence type="ECO:0000313" key="10">
    <source>
        <dbReference type="Proteomes" id="UP000694941"/>
    </source>
</evidence>
<accession>A0ABM1TKG6</accession>
<dbReference type="InterPro" id="IPR002138">
    <property type="entry name" value="Pept_C14_p10"/>
</dbReference>
<evidence type="ECO:0000259" key="9">
    <source>
        <dbReference type="PROSITE" id="PS50208"/>
    </source>
</evidence>
<dbReference type="InterPro" id="IPR001309">
    <property type="entry name" value="Pept_C14_p20"/>
</dbReference>
<dbReference type="PROSITE" id="PS01122">
    <property type="entry name" value="CASPASE_CYS"/>
    <property type="match status" value="1"/>
</dbReference>
<evidence type="ECO:0000256" key="2">
    <source>
        <dbReference type="ARBA" id="ARBA00022670"/>
    </source>
</evidence>
<dbReference type="Pfam" id="PF00656">
    <property type="entry name" value="Peptidase_C14"/>
    <property type="match status" value="1"/>
</dbReference>
<evidence type="ECO:0000256" key="3">
    <source>
        <dbReference type="ARBA" id="ARBA00022703"/>
    </source>
</evidence>
<keyword evidence="10" id="KW-1185">Reference proteome</keyword>
<dbReference type="InterPro" id="IPR029030">
    <property type="entry name" value="Caspase-like_dom_sf"/>
</dbReference>
<evidence type="ECO:0000313" key="11">
    <source>
        <dbReference type="RefSeq" id="XP_022256372.1"/>
    </source>
</evidence>
<dbReference type="PRINTS" id="PR00376">
    <property type="entry name" value="IL1BCENZYME"/>
</dbReference>
<dbReference type="SMART" id="SM00115">
    <property type="entry name" value="CASc"/>
    <property type="match status" value="1"/>
</dbReference>
<comment type="similarity">
    <text evidence="1 7">Belongs to the peptidase C14A family.</text>
</comment>
<protein>
    <submittedName>
        <fullName evidence="11">Caspase-2-like</fullName>
    </submittedName>
</protein>
<dbReference type="InterPro" id="IPR016129">
    <property type="entry name" value="Caspase_his_AS"/>
</dbReference>
<evidence type="ECO:0000256" key="5">
    <source>
        <dbReference type="ARBA" id="ARBA00022807"/>
    </source>
</evidence>
<keyword evidence="2" id="KW-0645">Protease</keyword>
<proteinExistence type="inferred from homology"/>
<organism evidence="10 11">
    <name type="scientific">Limulus polyphemus</name>
    <name type="common">Atlantic horseshoe crab</name>
    <dbReference type="NCBI Taxonomy" id="6850"/>
    <lineage>
        <taxon>Eukaryota</taxon>
        <taxon>Metazoa</taxon>
        <taxon>Ecdysozoa</taxon>
        <taxon>Arthropoda</taxon>
        <taxon>Chelicerata</taxon>
        <taxon>Merostomata</taxon>
        <taxon>Xiphosura</taxon>
        <taxon>Limulidae</taxon>
        <taxon>Limulus</taxon>
    </lineage>
</organism>
<evidence type="ECO:0000256" key="1">
    <source>
        <dbReference type="ARBA" id="ARBA00010134"/>
    </source>
</evidence>
<dbReference type="InterPro" id="IPR033139">
    <property type="entry name" value="Caspase_cys_AS"/>
</dbReference>
<keyword evidence="6" id="KW-0865">Zymogen</keyword>
<dbReference type="GeneID" id="106472054"/>
<dbReference type="RefSeq" id="XP_022256372.1">
    <property type="nucleotide sequence ID" value="XM_022400664.1"/>
</dbReference>
<dbReference type="CDD" id="cd00032">
    <property type="entry name" value="CASc"/>
    <property type="match status" value="1"/>
</dbReference>
<dbReference type="Proteomes" id="UP000694941">
    <property type="component" value="Unplaced"/>
</dbReference>
<evidence type="ECO:0000256" key="4">
    <source>
        <dbReference type="ARBA" id="ARBA00022801"/>
    </source>
</evidence>
<dbReference type="InterPro" id="IPR002398">
    <property type="entry name" value="Pept_C14"/>
</dbReference>
<evidence type="ECO:0000256" key="6">
    <source>
        <dbReference type="ARBA" id="ARBA00023145"/>
    </source>
</evidence>
<keyword evidence="4" id="KW-0378">Hydrolase</keyword>
<evidence type="ECO:0000256" key="7">
    <source>
        <dbReference type="RuleBase" id="RU003971"/>
    </source>
</evidence>
<dbReference type="PROSITE" id="PS50207">
    <property type="entry name" value="CASPASE_P10"/>
    <property type="match status" value="1"/>
</dbReference>
<dbReference type="PANTHER" id="PTHR47901:SF8">
    <property type="entry name" value="CASPASE-3"/>
    <property type="match status" value="1"/>
</dbReference>
<evidence type="ECO:0000259" key="8">
    <source>
        <dbReference type="PROSITE" id="PS50207"/>
    </source>
</evidence>
<sequence>MSSRPRGYCLIINNVLFQNILPERFGSYEDARKLDVVFHELGYEVIFRSDQTAQEILGLTKKFSEKPEHEEVDSCVVIILSHGDYNIIYGSDAEKVQLDTILNFFNNDNCQRLRGKPKMFFIQACQGDNYDRGVSICCKADSKPYIQQIIQNASQPIMSASSCLQTWSDMLISHSTLPGHISYRNEISGSWYGQALASVLMEHAHEMDLLHMLLKVDQIVKEHINGDGKKQATETITLGWSGRLYFNPGLFK</sequence>
<feature type="domain" description="Caspase family p10" evidence="8">
    <location>
        <begin position="168"/>
        <end position="248"/>
    </location>
</feature>
<keyword evidence="5" id="KW-0788">Thiol protease</keyword>
<dbReference type="PROSITE" id="PS50208">
    <property type="entry name" value="CASPASE_P20"/>
    <property type="match status" value="1"/>
</dbReference>
<dbReference type="PROSITE" id="PS01121">
    <property type="entry name" value="CASPASE_HIS"/>
    <property type="match status" value="1"/>
</dbReference>
<dbReference type="InterPro" id="IPR015917">
    <property type="entry name" value="Pept_C14A"/>
</dbReference>